<evidence type="ECO:0000313" key="3">
    <source>
        <dbReference type="Ensembl" id="ENSLOCP00000010719.1"/>
    </source>
</evidence>
<keyword evidence="4" id="KW-1185">Reference proteome</keyword>
<keyword evidence="1" id="KW-0853">WD repeat</keyword>
<dbReference type="Bgee" id="ENSLOCG00000008809">
    <property type="expression patterns" value="Expressed in ovary and 4 other cell types or tissues"/>
</dbReference>
<feature type="region of interest" description="Disordered" evidence="2">
    <location>
        <begin position="967"/>
        <end position="1030"/>
    </location>
</feature>
<dbReference type="InterPro" id="IPR001680">
    <property type="entry name" value="WD40_rpt"/>
</dbReference>
<dbReference type="OrthoDB" id="6262491at2759"/>
<dbReference type="CTD" id="340390"/>
<evidence type="ECO:0000313" key="4">
    <source>
        <dbReference type="Proteomes" id="UP000018468"/>
    </source>
</evidence>
<dbReference type="InterPro" id="IPR036322">
    <property type="entry name" value="WD40_repeat_dom_sf"/>
</dbReference>
<reference evidence="3" key="2">
    <citation type="submission" date="2025-08" db="UniProtKB">
        <authorList>
            <consortium name="Ensembl"/>
        </authorList>
    </citation>
    <scope>IDENTIFICATION</scope>
</reference>
<proteinExistence type="predicted"/>
<reference evidence="3" key="3">
    <citation type="submission" date="2025-09" db="UniProtKB">
        <authorList>
            <consortium name="Ensembl"/>
        </authorList>
    </citation>
    <scope>IDENTIFICATION</scope>
</reference>
<organism evidence="3 4">
    <name type="scientific">Lepisosteus oculatus</name>
    <name type="common">Spotted gar</name>
    <dbReference type="NCBI Taxonomy" id="7918"/>
    <lineage>
        <taxon>Eukaryota</taxon>
        <taxon>Metazoa</taxon>
        <taxon>Chordata</taxon>
        <taxon>Craniata</taxon>
        <taxon>Vertebrata</taxon>
        <taxon>Euteleostomi</taxon>
        <taxon>Actinopterygii</taxon>
        <taxon>Neopterygii</taxon>
        <taxon>Holostei</taxon>
        <taxon>Semionotiformes</taxon>
        <taxon>Lepisosteidae</taxon>
        <taxon>Lepisosteus</taxon>
    </lineage>
</organism>
<dbReference type="PANTHER" id="PTHR45532">
    <property type="entry name" value="WD REPEAT-CONTAINING PROTEIN 97"/>
    <property type="match status" value="1"/>
</dbReference>
<feature type="compositionally biased region" description="Pro residues" evidence="2">
    <location>
        <begin position="995"/>
        <end position="1026"/>
    </location>
</feature>
<dbReference type="OMA" id="HCHPERE"/>
<dbReference type="HOGENOM" id="CLU_282543_0_0_1"/>
<dbReference type="InParanoid" id="W5MQR0"/>
<dbReference type="PROSITE" id="PS50082">
    <property type="entry name" value="WD_REPEATS_2"/>
    <property type="match status" value="2"/>
</dbReference>
<dbReference type="STRING" id="7918.ENSLOCP00000010719"/>
<accession>W5MQR0</accession>
<dbReference type="GeneID" id="107078226"/>
<dbReference type="SUPFAM" id="SSF50978">
    <property type="entry name" value="WD40 repeat-like"/>
    <property type="match status" value="2"/>
</dbReference>
<dbReference type="PANTHER" id="PTHR45532:SF1">
    <property type="entry name" value="WD REPEAT-CONTAINING PROTEIN 97"/>
    <property type="match status" value="1"/>
</dbReference>
<dbReference type="Pfam" id="PF00400">
    <property type="entry name" value="WD40"/>
    <property type="match status" value="2"/>
</dbReference>
<dbReference type="Ensembl" id="ENSLOCT00000010734.1">
    <property type="protein sequence ID" value="ENSLOCP00000010719.1"/>
    <property type="gene ID" value="ENSLOCG00000008809.1"/>
</dbReference>
<dbReference type="SMART" id="SM00320">
    <property type="entry name" value="WD40"/>
    <property type="match status" value="4"/>
</dbReference>
<dbReference type="PROSITE" id="PS50294">
    <property type="entry name" value="WD_REPEATS_REGION"/>
    <property type="match status" value="1"/>
</dbReference>
<name>W5MQR0_LEPOC</name>
<reference evidence="4" key="1">
    <citation type="submission" date="2011-12" db="EMBL/GenBank/DDBJ databases">
        <title>The Draft Genome of Lepisosteus oculatus.</title>
        <authorList>
            <consortium name="The Broad Institute Genome Assembly &amp; Analysis Group"/>
            <consortium name="Computational R&amp;D Group"/>
            <consortium name="and Sequencing Platform"/>
            <person name="Di Palma F."/>
            <person name="Alfoldi J."/>
            <person name="Johnson J."/>
            <person name="Berlin A."/>
            <person name="Gnerre S."/>
            <person name="Jaffe D."/>
            <person name="MacCallum I."/>
            <person name="Young S."/>
            <person name="Walker B.J."/>
            <person name="Lander E.S."/>
            <person name="Lindblad-Toh K."/>
        </authorList>
    </citation>
    <scope>NUCLEOTIDE SEQUENCE [LARGE SCALE GENOMIC DNA]</scope>
</reference>
<dbReference type="Proteomes" id="UP000018468">
    <property type="component" value="Linkage group LG9"/>
</dbReference>
<dbReference type="Gene3D" id="2.130.10.10">
    <property type="entry name" value="YVTN repeat-like/Quinoprotein amine dehydrogenase"/>
    <property type="match status" value="2"/>
</dbReference>
<dbReference type="GeneTree" id="ENSGT00940000163397"/>
<dbReference type="eggNOG" id="ENOG502QSKH">
    <property type="taxonomic scope" value="Eukaryota"/>
</dbReference>
<feature type="compositionally biased region" description="Basic and acidic residues" evidence="2">
    <location>
        <begin position="976"/>
        <end position="990"/>
    </location>
</feature>
<evidence type="ECO:0000256" key="1">
    <source>
        <dbReference type="PROSITE-ProRule" id="PRU00221"/>
    </source>
</evidence>
<dbReference type="InterPro" id="IPR015943">
    <property type="entry name" value="WD40/YVTN_repeat-like_dom_sf"/>
</dbReference>
<sequence length="1348" mass="149694">MLTTQTPVRREAETPRERVLRRWGLLRQAVQNVEDKVKLRDDQPCVLTHGLQHLRYVPCSVPVIHMGGGREAEGFVSLDKGGSVWLYHPDGQLRATLQMSNSFVGITGTGLPDCYAAWGPQASLALLDRDLRPLVVADSPPDICTCQSAEGVLELVTAGAGNVSVWCVRHLVCRAQITEGFGEQDIFTQLALTPYNSSKTHGCPHRAFAVSRTAVAVIDLCEGRLLEYRSDLHLRNITGVAYCLPLDGLATASWDGVIRVWGPDWGLQIVFVGHTGAVTALACCSQSSQLLSSSLDGTLRCWSLEQGDEVQTIWAEGGVPVGLGGLRGGGSTFISYSEQGVNFWRLTSLYRLHCQLCGEGGGRVQKIVAPSCPPSYPTRALCLVGDRRFILVAGETGEVLTTFCLRKGQRAIGAEYCLPLETLMVLTEEGTVIRVSMLTSPACCLGVWQCKTEEPWPGGKEEAVEAKAPTCPGPARCLLVYSHITDPERALMHWRSLQENRGEKPKRKREGTQRDDKNRFLVVLGQERGFVTVLSWMTGKVQYRTPAHNGHTVTVLQASPATSQLISIGEDRCVLVWRVFPYAQECLNLHISLFCGQPPLHCTTLGPLLALAFQEPDSATYSLTQFNLLTQQRTDHPPSQDPVDSITGLCACPRLKVFASSSKDGTIQIWDDENQLLRTLCLSAEPESLAFCGERGDLLLGIQGNLFRIDCASLLPRQYKLQLLCDDLPEPILDPPIPPALAESDTTSDADRTAIHRLVSQTLEDGKEGKLHSSELQNKEEDYLALVARDRDLALLQQGAIESKRRPQRSRETQKEAFAHYLQLLYRDPPRVKVPEDELFDLQAQMCPKAITALLPIPDTQRGGFFPDPALAKPWVHRSLTSEQVQWSSPTPRGLWGSIPNSVLVGQLWPPEQLDNSQKEKTWRGPTLRDSLTQCIEEDDDEARTLCYDDDDDDDDEDKDELDIAALLDKVTINPPKEKTPPPPVEDKGISTEPAPRPPPVLKPLRPMKPPPPIPTPTPPQPPPRQPSVTLPSYLLQFLDQHWFQTLFPDPQLFSPSHSAGEFVRQLLHCLKRSDFALKIGILRAILTLHQQGALQDSKEISVALLDTVRQDSNILMTPNEREFLSEALCALVSLCPSSTELAVELITHVAQGEPGIRRTLLPLLERLGLEDQEGSLITELDSWDIQQQGVQVPRAQFRDIASQWLQSWTCKYKMEHRQVFLTQERPALSPIDVLNFFCSVQRESLCSSLPPPPGRKDTVLLQPHRHKSQAILRLGETHSLARTRTTQGLALPPLPNRSMLMGFVPFITLPLPRVSLCPFPCPADKLSLQSGARRYFILEQSYVHNYK</sequence>
<evidence type="ECO:0000256" key="2">
    <source>
        <dbReference type="SAM" id="MobiDB-lite"/>
    </source>
</evidence>
<protein>
    <submittedName>
        <fullName evidence="3">Si:ch73-174h16.5</fullName>
    </submittedName>
</protein>
<feature type="repeat" description="WD" evidence="1">
    <location>
        <begin position="658"/>
        <end position="671"/>
    </location>
</feature>
<feature type="repeat" description="WD" evidence="1">
    <location>
        <begin position="271"/>
        <end position="312"/>
    </location>
</feature>
<dbReference type="EMBL" id="AHAT01010141">
    <property type="status" value="NOT_ANNOTATED_CDS"/>
    <property type="molecule type" value="Genomic_DNA"/>
</dbReference>